<sequence length="131" mass="14203">MIWGGLRRSDVSPSPATTQPSSGGFANQPSDGVMDGHSLLLLSLSSQAASSLSFQTKRERESKWLVRKGRGVGGEGAEEMDALFDWISMGEPPNTVELDAKEAEREDLCDAAKDRPAGRGRLTTGRRFQHN</sequence>
<dbReference type="WBParaSite" id="PSAMB.scaffold195size66990.g3137.t1">
    <property type="protein sequence ID" value="PSAMB.scaffold195size66990.g3137.t1"/>
    <property type="gene ID" value="PSAMB.scaffold195size66990.g3137"/>
</dbReference>
<feature type="region of interest" description="Disordered" evidence="1">
    <location>
        <begin position="110"/>
        <end position="131"/>
    </location>
</feature>
<dbReference type="Proteomes" id="UP000887566">
    <property type="component" value="Unplaced"/>
</dbReference>
<organism evidence="2 3">
    <name type="scientific">Plectus sambesii</name>
    <dbReference type="NCBI Taxonomy" id="2011161"/>
    <lineage>
        <taxon>Eukaryota</taxon>
        <taxon>Metazoa</taxon>
        <taxon>Ecdysozoa</taxon>
        <taxon>Nematoda</taxon>
        <taxon>Chromadorea</taxon>
        <taxon>Plectida</taxon>
        <taxon>Plectina</taxon>
        <taxon>Plectoidea</taxon>
        <taxon>Plectidae</taxon>
        <taxon>Plectus</taxon>
    </lineage>
</organism>
<feature type="compositionally biased region" description="Polar residues" evidence="1">
    <location>
        <begin position="11"/>
        <end position="30"/>
    </location>
</feature>
<evidence type="ECO:0000313" key="2">
    <source>
        <dbReference type="Proteomes" id="UP000887566"/>
    </source>
</evidence>
<feature type="region of interest" description="Disordered" evidence="1">
    <location>
        <begin position="1"/>
        <end position="32"/>
    </location>
</feature>
<evidence type="ECO:0000313" key="3">
    <source>
        <dbReference type="WBParaSite" id="PSAMB.scaffold195size66990.g3137.t1"/>
    </source>
</evidence>
<name>A0A914VH18_9BILA</name>
<evidence type="ECO:0000256" key="1">
    <source>
        <dbReference type="SAM" id="MobiDB-lite"/>
    </source>
</evidence>
<protein>
    <submittedName>
        <fullName evidence="3">Uncharacterized protein</fullName>
    </submittedName>
</protein>
<keyword evidence="2" id="KW-1185">Reference proteome</keyword>
<reference evidence="3" key="1">
    <citation type="submission" date="2022-11" db="UniProtKB">
        <authorList>
            <consortium name="WormBaseParasite"/>
        </authorList>
    </citation>
    <scope>IDENTIFICATION</scope>
</reference>
<accession>A0A914VH18</accession>
<dbReference type="AlphaFoldDB" id="A0A914VH18"/>
<proteinExistence type="predicted"/>